<comment type="caution">
    <text evidence="3">The sequence shown here is derived from an EMBL/GenBank/DDBJ whole genome shotgun (WGS) entry which is preliminary data.</text>
</comment>
<dbReference type="Pfam" id="PF13386">
    <property type="entry name" value="DsbD_2"/>
    <property type="match status" value="1"/>
</dbReference>
<dbReference type="Proteomes" id="UP000037848">
    <property type="component" value="Unassembled WGS sequence"/>
</dbReference>
<feature type="transmembrane region" description="Helical" evidence="1">
    <location>
        <begin position="52"/>
        <end position="69"/>
    </location>
</feature>
<sequence>MIDPLFISAFVMGLIGSGHCIAMCGGIASSLQLATDKTKPIYFSIAYNLGRAASYMAAGALVAGLSSHFANQSHWLSLALAFLSGLFMILVGLYVMRLGASLKWLESLGKVMVWQYIVKLNKFLMPINSLPKALGYGALWGWLPCGLVYSALTWAMTGNSAFEGALVMLFFALGTFPAMLSIGMGAQALHKLLNHPWARITMGSLLIWYGVYLLIIATDKLVH</sequence>
<feature type="transmembrane region" description="Helical" evidence="1">
    <location>
        <begin position="6"/>
        <end position="31"/>
    </location>
</feature>
<keyword evidence="4" id="KW-1185">Reference proteome</keyword>
<dbReference type="PANTHER" id="PTHR42208">
    <property type="entry name" value="HEAVY METAL TRANSPORTER-RELATED"/>
    <property type="match status" value="1"/>
</dbReference>
<keyword evidence="1" id="KW-1133">Transmembrane helix</keyword>
<organism evidence="3 4">
    <name type="scientific">Pseudoalteromonas porphyrae</name>
    <dbReference type="NCBI Taxonomy" id="187330"/>
    <lineage>
        <taxon>Bacteria</taxon>
        <taxon>Pseudomonadati</taxon>
        <taxon>Pseudomonadota</taxon>
        <taxon>Gammaproteobacteria</taxon>
        <taxon>Alteromonadales</taxon>
        <taxon>Pseudoalteromonadaceae</taxon>
        <taxon>Pseudoalteromonas</taxon>
    </lineage>
</organism>
<feature type="transmembrane region" description="Helical" evidence="1">
    <location>
        <begin position="197"/>
        <end position="217"/>
    </location>
</feature>
<feature type="transmembrane region" description="Helical" evidence="1">
    <location>
        <begin position="164"/>
        <end position="185"/>
    </location>
</feature>
<accession>A0A0N1ENC2</accession>
<dbReference type="PANTHER" id="PTHR42208:SF1">
    <property type="entry name" value="HEAVY METAL TRANSPORTER"/>
    <property type="match status" value="1"/>
</dbReference>
<name>A0A0N1ENC2_9GAMM</name>
<keyword evidence="1" id="KW-0472">Membrane</keyword>
<dbReference type="InterPro" id="IPR039447">
    <property type="entry name" value="UreH-like_TM_dom"/>
</dbReference>
<feature type="domain" description="Urease accessory protein UreH-like transmembrane" evidence="2">
    <location>
        <begin position="9"/>
        <end position="212"/>
    </location>
</feature>
<protein>
    <submittedName>
        <fullName evidence="3">Cytochrome biogenesis protein</fullName>
    </submittedName>
</protein>
<keyword evidence="1" id="KW-0812">Transmembrane</keyword>
<dbReference type="AlphaFoldDB" id="A0A0N1ENC2"/>
<dbReference type="RefSeq" id="WP_054453371.1">
    <property type="nucleotide sequence ID" value="NZ_LHPH01000005.1"/>
</dbReference>
<evidence type="ECO:0000313" key="3">
    <source>
        <dbReference type="EMBL" id="KPH64197.1"/>
    </source>
</evidence>
<feature type="transmembrane region" description="Helical" evidence="1">
    <location>
        <begin position="133"/>
        <end position="152"/>
    </location>
</feature>
<feature type="transmembrane region" description="Helical" evidence="1">
    <location>
        <begin position="75"/>
        <end position="96"/>
    </location>
</feature>
<proteinExistence type="predicted"/>
<dbReference type="STRING" id="187330.AMS58_02825"/>
<evidence type="ECO:0000256" key="1">
    <source>
        <dbReference type="SAM" id="Phobius"/>
    </source>
</evidence>
<reference evidence="3 4" key="1">
    <citation type="submission" date="2015-08" db="EMBL/GenBank/DDBJ databases">
        <title>Draft Genome Sequence of Pseudoalteromonas porphyrae UCD-SED14.</title>
        <authorList>
            <person name="Coil D.A."/>
            <person name="Jospin G."/>
            <person name="Lee R.D."/>
            <person name="Eisen J.A."/>
        </authorList>
    </citation>
    <scope>NUCLEOTIDE SEQUENCE [LARGE SCALE GENOMIC DNA]</scope>
    <source>
        <strain evidence="3 4">UCD-SED14</strain>
    </source>
</reference>
<evidence type="ECO:0000259" key="2">
    <source>
        <dbReference type="Pfam" id="PF13386"/>
    </source>
</evidence>
<dbReference type="EMBL" id="LHPH01000005">
    <property type="protein sequence ID" value="KPH64197.1"/>
    <property type="molecule type" value="Genomic_DNA"/>
</dbReference>
<evidence type="ECO:0000313" key="4">
    <source>
        <dbReference type="Proteomes" id="UP000037848"/>
    </source>
</evidence>
<gene>
    <name evidence="3" type="ORF">ADS77_05785</name>
</gene>
<dbReference type="PATRIC" id="fig|187330.3.peg.3136"/>
<dbReference type="OrthoDB" id="9798690at2"/>